<reference evidence="7" key="1">
    <citation type="submission" date="2021-01" db="UniProtKB">
        <authorList>
            <consortium name="EnsemblMetazoa"/>
        </authorList>
    </citation>
    <scope>IDENTIFICATION</scope>
</reference>
<organism evidence="7 8">
    <name type="scientific">Clytia hemisphaerica</name>
    <dbReference type="NCBI Taxonomy" id="252671"/>
    <lineage>
        <taxon>Eukaryota</taxon>
        <taxon>Metazoa</taxon>
        <taxon>Cnidaria</taxon>
        <taxon>Hydrozoa</taxon>
        <taxon>Hydroidolina</taxon>
        <taxon>Leptothecata</taxon>
        <taxon>Obeliida</taxon>
        <taxon>Clytiidae</taxon>
        <taxon>Clytia</taxon>
    </lineage>
</organism>
<evidence type="ECO:0000313" key="8">
    <source>
        <dbReference type="Proteomes" id="UP000594262"/>
    </source>
</evidence>
<accession>A0A7M5VH82</accession>
<protein>
    <recommendedName>
        <fullName evidence="6">Protein kinase domain-containing protein</fullName>
    </recommendedName>
</protein>
<proteinExistence type="predicted"/>
<sequence>MNNQLQNAIETLGMNGFNMGQILDPVPSDSRFIKINGRPYTRVKKIARGGFCKVYEVANGEGVLFALKKVNLDELDSFMIDCHLNEIKLLTKLRGNPFIITLYDWEKTNESLLLLMEEGDQDLAKTLRKYTGKVPMDKVQQYWEQMLQAVKVVHDQGIVHADLKPANFLFVGTALKLIDFGISNSLQSDKTSINT</sequence>
<dbReference type="GO" id="GO:0007059">
    <property type="term" value="P:chromosome segregation"/>
    <property type="evidence" value="ECO:0007669"/>
    <property type="project" value="TreeGrafter"/>
</dbReference>
<dbReference type="GO" id="GO:0007094">
    <property type="term" value="P:mitotic spindle assembly checkpoint signaling"/>
    <property type="evidence" value="ECO:0007669"/>
    <property type="project" value="TreeGrafter"/>
</dbReference>
<keyword evidence="3" id="KW-0547">Nucleotide-binding</keyword>
<dbReference type="SMART" id="SM00220">
    <property type="entry name" value="S_TKc"/>
    <property type="match status" value="1"/>
</dbReference>
<dbReference type="GO" id="GO:0005524">
    <property type="term" value="F:ATP binding"/>
    <property type="evidence" value="ECO:0007669"/>
    <property type="project" value="UniProtKB-KW"/>
</dbReference>
<dbReference type="InterPro" id="IPR000719">
    <property type="entry name" value="Prot_kinase_dom"/>
</dbReference>
<dbReference type="FunFam" id="3.30.200.20:FF:000131">
    <property type="entry name" value="Dual specificity protein kinase TTK"/>
    <property type="match status" value="1"/>
</dbReference>
<dbReference type="GO" id="GO:0005634">
    <property type="term" value="C:nucleus"/>
    <property type="evidence" value="ECO:0007669"/>
    <property type="project" value="TreeGrafter"/>
</dbReference>
<evidence type="ECO:0000259" key="6">
    <source>
        <dbReference type="PROSITE" id="PS50011"/>
    </source>
</evidence>
<dbReference type="Pfam" id="PF00069">
    <property type="entry name" value="Pkinase"/>
    <property type="match status" value="1"/>
</dbReference>
<evidence type="ECO:0000256" key="5">
    <source>
        <dbReference type="ARBA" id="ARBA00022840"/>
    </source>
</evidence>
<evidence type="ECO:0000256" key="3">
    <source>
        <dbReference type="ARBA" id="ARBA00022741"/>
    </source>
</evidence>
<evidence type="ECO:0000256" key="2">
    <source>
        <dbReference type="ARBA" id="ARBA00022679"/>
    </source>
</evidence>
<dbReference type="GeneID" id="136816757"/>
<dbReference type="SUPFAM" id="SSF56112">
    <property type="entry name" value="Protein kinase-like (PK-like)"/>
    <property type="match status" value="1"/>
</dbReference>
<dbReference type="Proteomes" id="UP000594262">
    <property type="component" value="Unplaced"/>
</dbReference>
<dbReference type="Gene3D" id="3.30.200.20">
    <property type="entry name" value="Phosphorylase Kinase, domain 1"/>
    <property type="match status" value="1"/>
</dbReference>
<dbReference type="PANTHER" id="PTHR22974:SF21">
    <property type="entry name" value="DUAL SPECIFICITY PROTEIN KINASE TTK"/>
    <property type="match status" value="1"/>
</dbReference>
<name>A0A7M5VH82_9CNID</name>
<keyword evidence="4" id="KW-0418">Kinase</keyword>
<dbReference type="PROSITE" id="PS00108">
    <property type="entry name" value="PROTEIN_KINASE_ST"/>
    <property type="match status" value="1"/>
</dbReference>
<keyword evidence="8" id="KW-1185">Reference proteome</keyword>
<evidence type="ECO:0000313" key="7">
    <source>
        <dbReference type="EnsemblMetazoa" id="CLYHEMP011770.1"/>
    </source>
</evidence>
<dbReference type="PANTHER" id="PTHR22974">
    <property type="entry name" value="MIXED LINEAGE PROTEIN KINASE"/>
    <property type="match status" value="1"/>
</dbReference>
<dbReference type="GO" id="GO:0034501">
    <property type="term" value="P:protein localization to kinetochore"/>
    <property type="evidence" value="ECO:0007669"/>
    <property type="project" value="TreeGrafter"/>
</dbReference>
<dbReference type="GO" id="GO:0033316">
    <property type="term" value="P:meiotic spindle assembly checkpoint signaling"/>
    <property type="evidence" value="ECO:0007669"/>
    <property type="project" value="TreeGrafter"/>
</dbReference>
<dbReference type="RefSeq" id="XP_066929175.1">
    <property type="nucleotide sequence ID" value="XM_067073074.1"/>
</dbReference>
<dbReference type="InterPro" id="IPR011009">
    <property type="entry name" value="Kinase-like_dom_sf"/>
</dbReference>
<evidence type="ECO:0000256" key="1">
    <source>
        <dbReference type="ARBA" id="ARBA00022527"/>
    </source>
</evidence>
<dbReference type="OrthoDB" id="20524at2759"/>
<dbReference type="GO" id="GO:0004712">
    <property type="term" value="F:protein serine/threonine/tyrosine kinase activity"/>
    <property type="evidence" value="ECO:0007669"/>
    <property type="project" value="TreeGrafter"/>
</dbReference>
<keyword evidence="1" id="KW-0723">Serine/threonine-protein kinase</keyword>
<dbReference type="InterPro" id="IPR008271">
    <property type="entry name" value="Ser/Thr_kinase_AS"/>
</dbReference>
<keyword evidence="2" id="KW-0808">Transferase</keyword>
<feature type="domain" description="Protein kinase" evidence="6">
    <location>
        <begin position="40"/>
        <end position="195"/>
    </location>
</feature>
<dbReference type="Gene3D" id="1.10.510.10">
    <property type="entry name" value="Transferase(Phosphotransferase) domain 1"/>
    <property type="match status" value="1"/>
</dbReference>
<keyword evidence="5" id="KW-0067">ATP-binding</keyword>
<dbReference type="GO" id="GO:0000776">
    <property type="term" value="C:kinetochore"/>
    <property type="evidence" value="ECO:0007669"/>
    <property type="project" value="TreeGrafter"/>
</dbReference>
<dbReference type="GO" id="GO:0004674">
    <property type="term" value="F:protein serine/threonine kinase activity"/>
    <property type="evidence" value="ECO:0007669"/>
    <property type="project" value="UniProtKB-KW"/>
</dbReference>
<dbReference type="EnsemblMetazoa" id="CLYHEMT011770.1">
    <property type="protein sequence ID" value="CLYHEMP011770.1"/>
    <property type="gene ID" value="CLYHEMG011770"/>
</dbReference>
<evidence type="ECO:0000256" key="4">
    <source>
        <dbReference type="ARBA" id="ARBA00022777"/>
    </source>
</evidence>
<dbReference type="AlphaFoldDB" id="A0A7M5VH82"/>
<dbReference type="PROSITE" id="PS50011">
    <property type="entry name" value="PROTEIN_KINASE_DOM"/>
    <property type="match status" value="1"/>
</dbReference>